<gene>
    <name evidence="7" type="ORF">HMPREF9151_02460</name>
</gene>
<dbReference type="PATRIC" id="fig|1127699.3.peg.2256"/>
<evidence type="ECO:0000256" key="5">
    <source>
        <dbReference type="SAM" id="Coils"/>
    </source>
</evidence>
<proteinExistence type="inferred from homology"/>
<evidence type="ECO:0000256" key="2">
    <source>
        <dbReference type="ARBA" id="ARBA00009840"/>
    </source>
</evidence>
<feature type="coiled-coil region" evidence="5">
    <location>
        <begin position="55"/>
        <end position="210"/>
    </location>
</feature>
<dbReference type="PANTHER" id="PTHR30563">
    <property type="entry name" value="DNA RECOMBINATION PROTEIN RMUC"/>
    <property type="match status" value="1"/>
</dbReference>
<evidence type="ECO:0000256" key="4">
    <source>
        <dbReference type="ARBA" id="ARBA00023172"/>
    </source>
</evidence>
<dbReference type="AlphaFoldDB" id="L1MY41"/>
<reference evidence="7 8" key="1">
    <citation type="submission" date="2012-05" db="EMBL/GenBank/DDBJ databases">
        <authorList>
            <person name="Weinstock G."/>
            <person name="Sodergren E."/>
            <person name="Lobos E.A."/>
            <person name="Fulton L."/>
            <person name="Fulton R."/>
            <person name="Courtney L."/>
            <person name="Fronick C."/>
            <person name="O'Laughlin M."/>
            <person name="Godfrey J."/>
            <person name="Wilson R.M."/>
            <person name="Miner T."/>
            <person name="Farmer C."/>
            <person name="Delehaunty K."/>
            <person name="Cordes M."/>
            <person name="Minx P."/>
            <person name="Tomlinson C."/>
            <person name="Chen J."/>
            <person name="Wollam A."/>
            <person name="Pepin K.H."/>
            <person name="Bhonagiri V."/>
            <person name="Zhang X."/>
            <person name="Suruliraj S."/>
            <person name="Warren W."/>
            <person name="Mitreva M."/>
            <person name="Mardis E.R."/>
            <person name="Wilson R.K."/>
        </authorList>
    </citation>
    <scope>NUCLEOTIDE SEQUENCE [LARGE SCALE GENOMIC DNA]</scope>
    <source>
        <strain evidence="7 8">F0055</strain>
    </source>
</reference>
<keyword evidence="6" id="KW-1133">Transmembrane helix</keyword>
<name>L1MY41_9BACT</name>
<dbReference type="STRING" id="1127699.HMPREF9151_02460"/>
<keyword evidence="8" id="KW-1185">Reference proteome</keyword>
<evidence type="ECO:0000256" key="1">
    <source>
        <dbReference type="ARBA" id="ARBA00003416"/>
    </source>
</evidence>
<evidence type="ECO:0000256" key="6">
    <source>
        <dbReference type="SAM" id="Phobius"/>
    </source>
</evidence>
<keyword evidence="6" id="KW-0812">Transmembrane</keyword>
<dbReference type="InterPro" id="IPR003798">
    <property type="entry name" value="DNA_recombination_RmuC"/>
</dbReference>
<dbReference type="HOGENOM" id="CLU_024057_0_1_10"/>
<dbReference type="GO" id="GO:0006310">
    <property type="term" value="P:DNA recombination"/>
    <property type="evidence" value="ECO:0007669"/>
    <property type="project" value="UniProtKB-KW"/>
</dbReference>
<protein>
    <submittedName>
        <fullName evidence="7">RmuC domain protein</fullName>
    </submittedName>
</protein>
<organism evidence="7 8">
    <name type="scientific">Hoylesella saccharolytica F0055</name>
    <dbReference type="NCBI Taxonomy" id="1127699"/>
    <lineage>
        <taxon>Bacteria</taxon>
        <taxon>Pseudomonadati</taxon>
        <taxon>Bacteroidota</taxon>
        <taxon>Bacteroidia</taxon>
        <taxon>Bacteroidales</taxon>
        <taxon>Prevotellaceae</taxon>
        <taxon>Hoylesella</taxon>
    </lineage>
</organism>
<dbReference type="Pfam" id="PF02646">
    <property type="entry name" value="RmuC"/>
    <property type="match status" value="1"/>
</dbReference>
<evidence type="ECO:0000313" key="8">
    <source>
        <dbReference type="Proteomes" id="UP000010433"/>
    </source>
</evidence>
<keyword evidence="3 5" id="KW-0175">Coiled coil</keyword>
<sequence>MKPKENIPTEENMDIVIVGIIAIAAGAAIGLLIARSRNNKGANSTEQTARLTQENTKLVAQTEVLLAEKKNLEQQLRDKEEAHNNRIDELKRQHQEAMETQQKSADTLLLRERELHADELNRLNTGYDRQMAELKEQIVNERNYAKEMIDAANESLKKEKEHSEAMRQENDRQWTQKLETLKQEMQKTAAEELARKQSALQDNNRTQMDELLRPIKEQFAEFKRSVEESKTQNEVNKKELRSAFEATMKLFQQEQQQTVLSLKEQTERIGMDAANLTKALKGESKTQGDWGEMVLEMVLENSGLQKGEEFFVQETVKDEEGDAYRPDVIVRFPEGRSVVIDSKVSLTAYAEAVATEDEKERERLLREHAKSVRKHVDELAEKSYDKVVSDAIGFVLMFVPNENSYIAAMKQQPDLSRYAYQKRIIIISPSNLLMALQLAYNLWQYDRQSKNVEKIVKTAADLYDKVAGFEDTFTDIEGQIDKLNKTFDKAKDQLYEGKGNVMRRVEMLRSLGVTPKKQIKSLEDTSEA</sequence>
<accession>L1MY41</accession>
<evidence type="ECO:0000313" key="7">
    <source>
        <dbReference type="EMBL" id="EKX96213.1"/>
    </source>
</evidence>
<comment type="similarity">
    <text evidence="2">Belongs to the RmuC family.</text>
</comment>
<comment type="function">
    <text evidence="1">Involved in DNA recombination.</text>
</comment>
<keyword evidence="4" id="KW-0233">DNA recombination</keyword>
<comment type="caution">
    <text evidence="7">The sequence shown here is derived from an EMBL/GenBank/DDBJ whole genome shotgun (WGS) entry which is preliminary data.</text>
</comment>
<dbReference type="PANTHER" id="PTHR30563:SF0">
    <property type="entry name" value="DNA RECOMBINATION PROTEIN RMUC"/>
    <property type="match status" value="1"/>
</dbReference>
<evidence type="ECO:0000256" key="3">
    <source>
        <dbReference type="ARBA" id="ARBA00023054"/>
    </source>
</evidence>
<dbReference type="Proteomes" id="UP000010433">
    <property type="component" value="Unassembled WGS sequence"/>
</dbReference>
<feature type="transmembrane region" description="Helical" evidence="6">
    <location>
        <begin position="15"/>
        <end position="34"/>
    </location>
</feature>
<dbReference type="EMBL" id="AMEP01000163">
    <property type="protein sequence ID" value="EKX96213.1"/>
    <property type="molecule type" value="Genomic_DNA"/>
</dbReference>
<keyword evidence="6" id="KW-0472">Membrane</keyword>